<organism evidence="2 3">
    <name type="scientific">Liparis tanakae</name>
    <name type="common">Tanaka's snailfish</name>
    <dbReference type="NCBI Taxonomy" id="230148"/>
    <lineage>
        <taxon>Eukaryota</taxon>
        <taxon>Metazoa</taxon>
        <taxon>Chordata</taxon>
        <taxon>Craniata</taxon>
        <taxon>Vertebrata</taxon>
        <taxon>Euteleostomi</taxon>
        <taxon>Actinopterygii</taxon>
        <taxon>Neopterygii</taxon>
        <taxon>Teleostei</taxon>
        <taxon>Neoteleostei</taxon>
        <taxon>Acanthomorphata</taxon>
        <taxon>Eupercaria</taxon>
        <taxon>Perciformes</taxon>
        <taxon>Cottioidei</taxon>
        <taxon>Cottales</taxon>
        <taxon>Liparidae</taxon>
        <taxon>Liparis</taxon>
    </lineage>
</organism>
<dbReference type="AlphaFoldDB" id="A0A4Z2E9D5"/>
<name>A0A4Z2E9D5_9TELE</name>
<evidence type="ECO:0000313" key="2">
    <source>
        <dbReference type="EMBL" id="TNN25180.1"/>
    </source>
</evidence>
<reference evidence="2 3" key="1">
    <citation type="submission" date="2019-03" db="EMBL/GenBank/DDBJ databases">
        <title>First draft genome of Liparis tanakae, snailfish: a comprehensive survey of snailfish specific genes.</title>
        <authorList>
            <person name="Kim W."/>
            <person name="Song I."/>
            <person name="Jeong J.-H."/>
            <person name="Kim D."/>
            <person name="Kim S."/>
            <person name="Ryu S."/>
            <person name="Song J.Y."/>
            <person name="Lee S.K."/>
        </authorList>
    </citation>
    <scope>NUCLEOTIDE SEQUENCE [LARGE SCALE GENOMIC DNA]</scope>
    <source>
        <tissue evidence="2">Muscle</tissue>
    </source>
</reference>
<evidence type="ECO:0000313" key="3">
    <source>
        <dbReference type="Proteomes" id="UP000314294"/>
    </source>
</evidence>
<dbReference type="Proteomes" id="UP000314294">
    <property type="component" value="Unassembled WGS sequence"/>
</dbReference>
<proteinExistence type="predicted"/>
<sequence length="64" mass="6796">MTPDGAASVEFNSSSQNLIIPGRTGRFSQNSQNTSATRPPTSARLSSLTIVISLSEGFRDDIPL</sequence>
<dbReference type="EMBL" id="SRLO01013237">
    <property type="protein sequence ID" value="TNN25180.1"/>
    <property type="molecule type" value="Genomic_DNA"/>
</dbReference>
<accession>A0A4Z2E9D5</accession>
<keyword evidence="3" id="KW-1185">Reference proteome</keyword>
<comment type="caution">
    <text evidence="2">The sequence shown here is derived from an EMBL/GenBank/DDBJ whole genome shotgun (WGS) entry which is preliminary data.</text>
</comment>
<protein>
    <submittedName>
        <fullName evidence="2">Uncharacterized protein</fullName>
    </submittedName>
</protein>
<gene>
    <name evidence="2" type="ORF">EYF80_064692</name>
</gene>
<feature type="compositionally biased region" description="Polar residues" evidence="1">
    <location>
        <begin position="26"/>
        <end position="42"/>
    </location>
</feature>
<feature type="region of interest" description="Disordered" evidence="1">
    <location>
        <begin position="1"/>
        <end position="42"/>
    </location>
</feature>
<evidence type="ECO:0000256" key="1">
    <source>
        <dbReference type="SAM" id="MobiDB-lite"/>
    </source>
</evidence>